<feature type="binding site" evidence="2">
    <location>
        <position position="92"/>
    </location>
    <ligand>
        <name>substrate</name>
    </ligand>
</feature>
<accession>I0H5C2</accession>
<evidence type="ECO:0000313" key="5">
    <source>
        <dbReference type="Proteomes" id="UP000007882"/>
    </source>
</evidence>
<dbReference type="eggNOG" id="COG3458">
    <property type="taxonomic scope" value="Bacteria"/>
</dbReference>
<dbReference type="RefSeq" id="WP_014443104.1">
    <property type="nucleotide sequence ID" value="NC_017093.1"/>
</dbReference>
<dbReference type="KEGG" id="ams:AMIS_29890"/>
<dbReference type="GO" id="GO:0052689">
    <property type="term" value="F:carboxylic ester hydrolase activity"/>
    <property type="evidence" value="ECO:0007669"/>
    <property type="project" value="TreeGrafter"/>
</dbReference>
<gene>
    <name evidence="4" type="ordered locus">AMIS_29890</name>
</gene>
<evidence type="ECO:0000256" key="2">
    <source>
        <dbReference type="PIRSR" id="PIRSR639069-2"/>
    </source>
</evidence>
<dbReference type="InterPro" id="IPR008391">
    <property type="entry name" value="AXE1_dom"/>
</dbReference>
<dbReference type="OrthoDB" id="9770528at2"/>
<name>I0H5C2_ACTM4</name>
<keyword evidence="5" id="KW-1185">Reference proteome</keyword>
<dbReference type="InterPro" id="IPR029058">
    <property type="entry name" value="AB_hydrolase_fold"/>
</dbReference>
<feature type="active site" description="Charge relay system" evidence="1">
    <location>
        <position position="269"/>
    </location>
</feature>
<dbReference type="PATRIC" id="fig|512565.3.peg.2989"/>
<feature type="domain" description="Acetyl xylan esterase" evidence="3">
    <location>
        <begin position="1"/>
        <end position="315"/>
    </location>
</feature>
<dbReference type="InterPro" id="IPR039069">
    <property type="entry name" value="CE7"/>
</dbReference>
<dbReference type="HOGENOM" id="CLU_054209_1_0_11"/>
<dbReference type="PANTHER" id="PTHR40111">
    <property type="entry name" value="CEPHALOSPORIN-C DEACETYLASE"/>
    <property type="match status" value="1"/>
</dbReference>
<dbReference type="GO" id="GO:0005976">
    <property type="term" value="P:polysaccharide metabolic process"/>
    <property type="evidence" value="ECO:0007669"/>
    <property type="project" value="TreeGrafter"/>
</dbReference>
<organism evidence="4 5">
    <name type="scientific">Actinoplanes missouriensis (strain ATCC 14538 / DSM 43046 / CBS 188.64 / JCM 3121 / NBRC 102363 / NCIMB 12654 / NRRL B-3342 / UNCC 431)</name>
    <dbReference type="NCBI Taxonomy" id="512565"/>
    <lineage>
        <taxon>Bacteria</taxon>
        <taxon>Bacillati</taxon>
        <taxon>Actinomycetota</taxon>
        <taxon>Actinomycetes</taxon>
        <taxon>Micromonosporales</taxon>
        <taxon>Micromonosporaceae</taxon>
        <taxon>Actinoplanes</taxon>
    </lineage>
</organism>
<reference evidence="4" key="1">
    <citation type="submission" date="2012-02" db="EMBL/GenBank/DDBJ databases">
        <title>Complete genome sequence of Actinoplanes missouriensis 431 (= NBRC 102363).</title>
        <authorList>
            <person name="Ohnishi Y."/>
            <person name="Ishikawa J."/>
            <person name="Sekine M."/>
            <person name="Hosoyama A."/>
            <person name="Harada T."/>
            <person name="Narita H."/>
            <person name="Hata T."/>
            <person name="Konno Y."/>
            <person name="Tutikane K."/>
            <person name="Fujita N."/>
            <person name="Horinouchi S."/>
            <person name="Hayakawa M."/>
        </authorList>
    </citation>
    <scope>NUCLEOTIDE SEQUENCE [LARGE SCALE GENOMIC DNA]</scope>
    <source>
        <strain evidence="4">431</strain>
    </source>
</reference>
<dbReference type="PANTHER" id="PTHR40111:SF1">
    <property type="entry name" value="CEPHALOSPORIN-C DEACETYLASE"/>
    <property type="match status" value="1"/>
</dbReference>
<dbReference type="Pfam" id="PF05448">
    <property type="entry name" value="AXE1"/>
    <property type="match status" value="1"/>
</dbReference>
<sequence>MAMFDLPLDQLRDYRPELAEPADFDEFWARTLTEAREHDLTAELTPVDALLPGVRVFDVRYSGHGGQRVAAWLLVPASATGPVPCVVQFIGYGGGRGRPHEWLLWPAAGYAVLVMDSRGQGDGDTPDLPGDSTPHHSGLMTRGVLDPEQYYYRRLFTDAVRAVDLAATLPEVDASRIVVAGASQGGGIAQAVAGLHPRVRGALIDVPFLTHFRRATEITDSYPYQELSVFCATNRDLVERVFATLGYFDGVHLAARATAPALYSVGLMDDVCPPSTVYAAYNRYAGPKQMQIWPYNRHEGGGSFQAPVQLPWLRDLLA</sequence>
<proteinExistence type="predicted"/>
<protein>
    <submittedName>
        <fullName evidence="4">Putative acetyl xylan esterase</fullName>
    </submittedName>
</protein>
<dbReference type="Proteomes" id="UP000007882">
    <property type="component" value="Chromosome"/>
</dbReference>
<dbReference type="SUPFAM" id="SSF53474">
    <property type="entry name" value="alpha/beta-Hydrolases"/>
    <property type="match status" value="1"/>
</dbReference>
<dbReference type="Gene3D" id="3.40.50.1820">
    <property type="entry name" value="alpha/beta hydrolase"/>
    <property type="match status" value="1"/>
</dbReference>
<evidence type="ECO:0000256" key="1">
    <source>
        <dbReference type="PIRSR" id="PIRSR639069-1"/>
    </source>
</evidence>
<evidence type="ECO:0000259" key="3">
    <source>
        <dbReference type="Pfam" id="PF05448"/>
    </source>
</evidence>
<feature type="active site" description="Charge relay system" evidence="1">
    <location>
        <position position="298"/>
    </location>
</feature>
<feature type="active site" description="Nucleophile" evidence="1">
    <location>
        <position position="183"/>
    </location>
</feature>
<dbReference type="STRING" id="512565.AMIS_29890"/>
<dbReference type="AlphaFoldDB" id="I0H5C2"/>
<evidence type="ECO:0000313" key="4">
    <source>
        <dbReference type="EMBL" id="BAL88209.1"/>
    </source>
</evidence>
<dbReference type="EMBL" id="AP012319">
    <property type="protein sequence ID" value="BAL88209.1"/>
    <property type="molecule type" value="Genomic_DNA"/>
</dbReference>